<dbReference type="Pfam" id="PF14543">
    <property type="entry name" value="TAXi_N"/>
    <property type="match status" value="1"/>
</dbReference>
<dbReference type="SUPFAM" id="SSF50630">
    <property type="entry name" value="Acid proteases"/>
    <property type="match status" value="1"/>
</dbReference>
<evidence type="ECO:0000313" key="3">
    <source>
        <dbReference type="EMBL" id="PHT72704.1"/>
    </source>
</evidence>
<comment type="similarity">
    <text evidence="1">Belongs to the peptidase A1 family.</text>
</comment>
<dbReference type="AlphaFoldDB" id="A0A2G2YSP9"/>
<keyword evidence="4" id="KW-1185">Reference proteome</keyword>
<dbReference type="InterPro" id="IPR021109">
    <property type="entry name" value="Peptidase_aspartic_dom_sf"/>
</dbReference>
<dbReference type="Proteomes" id="UP000222542">
    <property type="component" value="Unassembled WGS sequence"/>
</dbReference>
<proteinExistence type="inferred from homology"/>
<comment type="caution">
    <text evidence="3">The sequence shown here is derived from an EMBL/GenBank/DDBJ whole genome shotgun (WGS) entry which is preliminary data.</text>
</comment>
<dbReference type="Gene3D" id="2.40.70.10">
    <property type="entry name" value="Acid Proteases"/>
    <property type="match status" value="1"/>
</dbReference>
<dbReference type="EMBL" id="AYRZ02000009">
    <property type="protein sequence ID" value="PHT72704.1"/>
    <property type="molecule type" value="Genomic_DNA"/>
</dbReference>
<dbReference type="Gramene" id="PHT72704">
    <property type="protein sequence ID" value="PHT72704"/>
    <property type="gene ID" value="T459_23489"/>
</dbReference>
<evidence type="ECO:0000313" key="4">
    <source>
        <dbReference type="Proteomes" id="UP000222542"/>
    </source>
</evidence>
<protein>
    <recommendedName>
        <fullName evidence="2">Xylanase inhibitor N-terminal domain-containing protein</fullName>
    </recommendedName>
</protein>
<feature type="domain" description="Xylanase inhibitor N-terminal" evidence="2">
    <location>
        <begin position="7"/>
        <end position="123"/>
    </location>
</feature>
<reference evidence="3 4" key="1">
    <citation type="journal article" date="2014" name="Nat. Genet.">
        <title>Genome sequence of the hot pepper provides insights into the evolution of pungency in Capsicum species.</title>
        <authorList>
            <person name="Kim S."/>
            <person name="Park M."/>
            <person name="Yeom S.I."/>
            <person name="Kim Y.M."/>
            <person name="Lee J.M."/>
            <person name="Lee H.A."/>
            <person name="Seo E."/>
            <person name="Choi J."/>
            <person name="Cheong K."/>
            <person name="Kim K.T."/>
            <person name="Jung K."/>
            <person name="Lee G.W."/>
            <person name="Oh S.K."/>
            <person name="Bae C."/>
            <person name="Kim S.B."/>
            <person name="Lee H.Y."/>
            <person name="Kim S.Y."/>
            <person name="Kim M.S."/>
            <person name="Kang B.C."/>
            <person name="Jo Y.D."/>
            <person name="Yang H.B."/>
            <person name="Jeong H.J."/>
            <person name="Kang W.H."/>
            <person name="Kwon J.K."/>
            <person name="Shin C."/>
            <person name="Lim J.Y."/>
            <person name="Park J.H."/>
            <person name="Huh J.H."/>
            <person name="Kim J.S."/>
            <person name="Kim B.D."/>
            <person name="Cohen O."/>
            <person name="Paran I."/>
            <person name="Suh M.C."/>
            <person name="Lee S.B."/>
            <person name="Kim Y.K."/>
            <person name="Shin Y."/>
            <person name="Noh S.J."/>
            <person name="Park J."/>
            <person name="Seo Y.S."/>
            <person name="Kwon S.Y."/>
            <person name="Kim H.A."/>
            <person name="Park J.M."/>
            <person name="Kim H.J."/>
            <person name="Choi S.B."/>
            <person name="Bosland P.W."/>
            <person name="Reeves G."/>
            <person name="Jo S.H."/>
            <person name="Lee B.W."/>
            <person name="Cho H.T."/>
            <person name="Choi H.S."/>
            <person name="Lee M.S."/>
            <person name="Yu Y."/>
            <person name="Do Choi Y."/>
            <person name="Park B.S."/>
            <person name="van Deynze A."/>
            <person name="Ashrafi H."/>
            <person name="Hill T."/>
            <person name="Kim W.T."/>
            <person name="Pai H.S."/>
            <person name="Ahn H.K."/>
            <person name="Yeam I."/>
            <person name="Giovannoni J.J."/>
            <person name="Rose J.K."/>
            <person name="Sorensen I."/>
            <person name="Lee S.J."/>
            <person name="Kim R.W."/>
            <person name="Choi I.Y."/>
            <person name="Choi B.S."/>
            <person name="Lim J.S."/>
            <person name="Lee Y.H."/>
            <person name="Choi D."/>
        </authorList>
    </citation>
    <scope>NUCLEOTIDE SEQUENCE [LARGE SCALE GENOMIC DNA]</scope>
    <source>
        <strain evidence="4">cv. CM334</strain>
    </source>
</reference>
<reference evidence="3 4" key="2">
    <citation type="journal article" date="2017" name="Genome Biol.">
        <title>New reference genome sequences of hot pepper reveal the massive evolution of plant disease-resistance genes by retroduplication.</title>
        <authorList>
            <person name="Kim S."/>
            <person name="Park J."/>
            <person name="Yeom S.I."/>
            <person name="Kim Y.M."/>
            <person name="Seo E."/>
            <person name="Kim K.T."/>
            <person name="Kim M.S."/>
            <person name="Lee J.M."/>
            <person name="Cheong K."/>
            <person name="Shin H.S."/>
            <person name="Kim S.B."/>
            <person name="Han K."/>
            <person name="Lee J."/>
            <person name="Park M."/>
            <person name="Lee H.A."/>
            <person name="Lee H.Y."/>
            <person name="Lee Y."/>
            <person name="Oh S."/>
            <person name="Lee J.H."/>
            <person name="Choi E."/>
            <person name="Choi E."/>
            <person name="Lee S.E."/>
            <person name="Jeon J."/>
            <person name="Kim H."/>
            <person name="Choi G."/>
            <person name="Song H."/>
            <person name="Lee J."/>
            <person name="Lee S.C."/>
            <person name="Kwon J.K."/>
            <person name="Lee H.Y."/>
            <person name="Koo N."/>
            <person name="Hong Y."/>
            <person name="Kim R.W."/>
            <person name="Kang W.H."/>
            <person name="Huh J.H."/>
            <person name="Kang B.C."/>
            <person name="Yang T.J."/>
            <person name="Lee Y.H."/>
            <person name="Bennetzen J.L."/>
            <person name="Choi D."/>
        </authorList>
    </citation>
    <scope>NUCLEOTIDE SEQUENCE [LARGE SCALE GENOMIC DNA]</scope>
    <source>
        <strain evidence="4">cv. CM334</strain>
    </source>
</reference>
<name>A0A2G2YSP9_CAPAN</name>
<gene>
    <name evidence="3" type="ORF">T459_23489</name>
</gene>
<sequence>MDCSIPSSTHRSLSCNSPLCSALGSRACAKCFNSHSPDDCSSNPCILTPSNSVTHKSSTGKAIVEALALAVTDGRNPGQVKGFSEFLLSCSKKCLLKGLMKGVAGLAGLGRSNFSLSTQFGTPSGTTSALHLFSHKSYLQICSRIKMETSTLVIKSTLRQALKSNPNISTFEKYSNPQITKKFISNTMFEKYATN</sequence>
<evidence type="ECO:0000256" key="1">
    <source>
        <dbReference type="ARBA" id="ARBA00007447"/>
    </source>
</evidence>
<feature type="non-terminal residue" evidence="3">
    <location>
        <position position="195"/>
    </location>
</feature>
<evidence type="ECO:0000259" key="2">
    <source>
        <dbReference type="Pfam" id="PF14543"/>
    </source>
</evidence>
<dbReference type="STRING" id="4072.A0A2G2YSP9"/>
<accession>A0A2G2YSP9</accession>
<organism evidence="3 4">
    <name type="scientific">Capsicum annuum</name>
    <name type="common">Capsicum pepper</name>
    <dbReference type="NCBI Taxonomy" id="4072"/>
    <lineage>
        <taxon>Eukaryota</taxon>
        <taxon>Viridiplantae</taxon>
        <taxon>Streptophyta</taxon>
        <taxon>Embryophyta</taxon>
        <taxon>Tracheophyta</taxon>
        <taxon>Spermatophyta</taxon>
        <taxon>Magnoliopsida</taxon>
        <taxon>eudicotyledons</taxon>
        <taxon>Gunneridae</taxon>
        <taxon>Pentapetalae</taxon>
        <taxon>asterids</taxon>
        <taxon>lamiids</taxon>
        <taxon>Solanales</taxon>
        <taxon>Solanaceae</taxon>
        <taxon>Solanoideae</taxon>
        <taxon>Capsiceae</taxon>
        <taxon>Capsicum</taxon>
    </lineage>
</organism>
<dbReference type="InterPro" id="IPR032861">
    <property type="entry name" value="TAXi_N"/>
</dbReference>